<dbReference type="AlphaFoldDB" id="A0A6A6NZM3"/>
<dbReference type="OrthoDB" id="45256at2759"/>
<feature type="domain" description="Rit1 DUSP-like" evidence="1">
    <location>
        <begin position="340"/>
        <end position="451"/>
    </location>
</feature>
<dbReference type="InterPro" id="IPR007306">
    <property type="entry name" value="Rit1"/>
</dbReference>
<dbReference type="PANTHER" id="PTHR31811">
    <property type="entry name" value="TRNA A64-2'-O-RIBOSYLPHOSPHATE TRANSFERASE"/>
    <property type="match status" value="1"/>
</dbReference>
<dbReference type="GO" id="GO:0043399">
    <property type="term" value="F:tRNA adenosine(64)-2'-O-ribosylphosphate transferase activity"/>
    <property type="evidence" value="ECO:0007669"/>
    <property type="project" value="InterPro"/>
</dbReference>
<dbReference type="EMBL" id="MU001681">
    <property type="protein sequence ID" value="KAF2457201.1"/>
    <property type="molecule type" value="Genomic_DNA"/>
</dbReference>
<dbReference type="GO" id="GO:0005737">
    <property type="term" value="C:cytoplasm"/>
    <property type="evidence" value="ECO:0007669"/>
    <property type="project" value="TreeGrafter"/>
</dbReference>
<evidence type="ECO:0000313" key="3">
    <source>
        <dbReference type="EMBL" id="KAF2457201.1"/>
    </source>
</evidence>
<accession>A0A6A6NZM3</accession>
<dbReference type="PIRSF" id="PIRSF007747">
    <property type="entry name" value="Ribosyl_Ptfrase"/>
    <property type="match status" value="1"/>
</dbReference>
<name>A0A6A6NZM3_9PEZI</name>
<dbReference type="InterPro" id="IPR033421">
    <property type="entry name" value="Rit1_DUSP-like"/>
</dbReference>
<dbReference type="Pfam" id="PF04179">
    <property type="entry name" value="Init_tRNA_PT"/>
    <property type="match status" value="1"/>
</dbReference>
<evidence type="ECO:0000313" key="4">
    <source>
        <dbReference type="Proteomes" id="UP000799766"/>
    </source>
</evidence>
<proteinExistence type="predicted"/>
<dbReference type="PANTHER" id="PTHR31811:SF0">
    <property type="entry name" value="TRNA A64-2'-O-RIBOSYLPHOSPHATE TRANSFERASE"/>
    <property type="match status" value="1"/>
</dbReference>
<keyword evidence="3" id="KW-0808">Transferase</keyword>
<organism evidence="3 4">
    <name type="scientific">Lineolata rhizophorae</name>
    <dbReference type="NCBI Taxonomy" id="578093"/>
    <lineage>
        <taxon>Eukaryota</taxon>
        <taxon>Fungi</taxon>
        <taxon>Dikarya</taxon>
        <taxon>Ascomycota</taxon>
        <taxon>Pezizomycotina</taxon>
        <taxon>Dothideomycetes</taxon>
        <taxon>Dothideomycetes incertae sedis</taxon>
        <taxon>Lineolatales</taxon>
        <taxon>Lineolataceae</taxon>
        <taxon>Lineolata</taxon>
    </lineage>
</organism>
<dbReference type="InterPro" id="IPR033449">
    <property type="entry name" value="Rit1_N"/>
</dbReference>
<reference evidence="3" key="1">
    <citation type="journal article" date="2020" name="Stud. Mycol.">
        <title>101 Dothideomycetes genomes: a test case for predicting lifestyles and emergence of pathogens.</title>
        <authorList>
            <person name="Haridas S."/>
            <person name="Albert R."/>
            <person name="Binder M."/>
            <person name="Bloem J."/>
            <person name="Labutti K."/>
            <person name="Salamov A."/>
            <person name="Andreopoulos B."/>
            <person name="Baker S."/>
            <person name="Barry K."/>
            <person name="Bills G."/>
            <person name="Bluhm B."/>
            <person name="Cannon C."/>
            <person name="Castanera R."/>
            <person name="Culley D."/>
            <person name="Daum C."/>
            <person name="Ezra D."/>
            <person name="Gonzalez J."/>
            <person name="Henrissat B."/>
            <person name="Kuo A."/>
            <person name="Liang C."/>
            <person name="Lipzen A."/>
            <person name="Lutzoni F."/>
            <person name="Magnuson J."/>
            <person name="Mondo S."/>
            <person name="Nolan M."/>
            <person name="Ohm R."/>
            <person name="Pangilinan J."/>
            <person name="Park H.-J."/>
            <person name="Ramirez L."/>
            <person name="Alfaro M."/>
            <person name="Sun H."/>
            <person name="Tritt A."/>
            <person name="Yoshinaga Y."/>
            <person name="Zwiers L.-H."/>
            <person name="Turgeon B."/>
            <person name="Goodwin S."/>
            <person name="Spatafora J."/>
            <person name="Crous P."/>
            <person name="Grigoriev I."/>
        </authorList>
    </citation>
    <scope>NUCLEOTIDE SEQUENCE</scope>
    <source>
        <strain evidence="3">ATCC 16933</strain>
    </source>
</reference>
<sequence>MKNDYVFEAIVPTHSQTLSQLRRRALSLPNRLRSIVDDSRFVVTVADLYGRPLVANERCGSWYIPPELKLESVQFKSTDGHNGSWAFSSRRLNLGLLGIIEKHNGCVVVDSTRRGKRMPDALSKTVPIWCSVVNQALFPQRLDAAELYTPPQVVSRSEQSQIEGRLASFISELMALELDLQALRKTISKPIRPIWVTQDSALPAEIPQYDEFHPVILCTASRRVVGTEVSEGGYIQGAGDDAESWAHGLTPALFWNNKEQLIEGVDEEGAVSIVRTLVHAASDDDHEPPKLVAPTNNIFIGRSDGKLLSMPLHGHYDAILHCSRNPSPMAAHGDLNGVVNYLHLPCGDGKQGSRDLRKQLHQVEEVLRCYNTAPRVLICCPTGKDLSVGVALVILSLYVGDDGAYKSSNARLRCVTAMTKAYIRKRLSWLMVAMPSANPSRATLQSVNSFLFSRCSRDKETSPPL</sequence>
<protein>
    <submittedName>
        <fullName evidence="3">tRNA a64-2'-o-ribosylphosphate transferase</fullName>
    </submittedName>
</protein>
<dbReference type="Proteomes" id="UP000799766">
    <property type="component" value="Unassembled WGS sequence"/>
</dbReference>
<feature type="domain" description="Rit1 N-terminal" evidence="2">
    <location>
        <begin position="21"/>
        <end position="275"/>
    </location>
</feature>
<evidence type="ECO:0000259" key="2">
    <source>
        <dbReference type="Pfam" id="PF17184"/>
    </source>
</evidence>
<keyword evidence="4" id="KW-1185">Reference proteome</keyword>
<dbReference type="GO" id="GO:0019988">
    <property type="term" value="P:charged-tRNA amino acid modification"/>
    <property type="evidence" value="ECO:0007669"/>
    <property type="project" value="InterPro"/>
</dbReference>
<evidence type="ECO:0000259" key="1">
    <source>
        <dbReference type="Pfam" id="PF04179"/>
    </source>
</evidence>
<gene>
    <name evidence="3" type="ORF">BDY21DRAFT_286624</name>
</gene>
<dbReference type="Pfam" id="PF17184">
    <property type="entry name" value="Rit1_C"/>
    <property type="match status" value="1"/>
</dbReference>